<dbReference type="Proteomes" id="UP000774326">
    <property type="component" value="Unassembled WGS sequence"/>
</dbReference>
<reference evidence="1" key="1">
    <citation type="journal article" date="2021" name="Open Biol.">
        <title>Shared evolutionary footprints suggest mitochondrial oxidative damage underlies multiple complex I losses in fungi.</title>
        <authorList>
            <person name="Schikora-Tamarit M.A."/>
            <person name="Marcet-Houben M."/>
            <person name="Nosek J."/>
            <person name="Gabaldon T."/>
        </authorList>
    </citation>
    <scope>NUCLEOTIDE SEQUENCE</scope>
    <source>
        <strain evidence="1">CBS2887</strain>
    </source>
</reference>
<organism evidence="1 2">
    <name type="scientific">Wickerhamomyces pijperi</name>
    <name type="common">Yeast</name>
    <name type="synonym">Pichia pijperi</name>
    <dbReference type="NCBI Taxonomy" id="599730"/>
    <lineage>
        <taxon>Eukaryota</taxon>
        <taxon>Fungi</taxon>
        <taxon>Dikarya</taxon>
        <taxon>Ascomycota</taxon>
        <taxon>Saccharomycotina</taxon>
        <taxon>Saccharomycetes</taxon>
        <taxon>Phaffomycetales</taxon>
        <taxon>Wickerhamomycetaceae</taxon>
        <taxon>Wickerhamomyces</taxon>
    </lineage>
</organism>
<proteinExistence type="predicted"/>
<sequence length="87" mass="9620">MFSFLEPTHKAHKRSSSKLFFLVFEVDNLPFRRSALGIRILCFGMGVDNDNCGMLLMRVGVGPLMTGAKGDLIGLLYLDNNAWKGVA</sequence>
<keyword evidence="2" id="KW-1185">Reference proteome</keyword>
<protein>
    <submittedName>
        <fullName evidence="1">Uncharacterized protein</fullName>
    </submittedName>
</protein>
<name>A0A9P8QAC4_WICPI</name>
<accession>A0A9P8QAC4</accession>
<gene>
    <name evidence="1" type="ORF">WICPIJ_001757</name>
</gene>
<reference evidence="1" key="2">
    <citation type="submission" date="2021-01" db="EMBL/GenBank/DDBJ databases">
        <authorList>
            <person name="Schikora-Tamarit M.A."/>
        </authorList>
    </citation>
    <scope>NUCLEOTIDE SEQUENCE</scope>
    <source>
        <strain evidence="1">CBS2887</strain>
    </source>
</reference>
<dbReference type="AlphaFoldDB" id="A0A9P8QAC4"/>
<dbReference type="EMBL" id="JAEUBG010000876">
    <property type="protein sequence ID" value="KAH3687263.1"/>
    <property type="molecule type" value="Genomic_DNA"/>
</dbReference>
<evidence type="ECO:0000313" key="1">
    <source>
        <dbReference type="EMBL" id="KAH3687263.1"/>
    </source>
</evidence>
<evidence type="ECO:0000313" key="2">
    <source>
        <dbReference type="Proteomes" id="UP000774326"/>
    </source>
</evidence>
<comment type="caution">
    <text evidence="1">The sequence shown here is derived from an EMBL/GenBank/DDBJ whole genome shotgun (WGS) entry which is preliminary data.</text>
</comment>